<dbReference type="InterPro" id="IPR050366">
    <property type="entry name" value="BP-dependent_transpt_permease"/>
</dbReference>
<comment type="caution">
    <text evidence="9">The sequence shown here is derived from an EMBL/GenBank/DDBJ whole genome shotgun (WGS) entry which is preliminary data.</text>
</comment>
<dbReference type="GO" id="GO:0005886">
    <property type="term" value="C:plasma membrane"/>
    <property type="evidence" value="ECO:0007669"/>
    <property type="project" value="UniProtKB-SubCell"/>
</dbReference>
<comment type="subcellular location">
    <subcellularLocation>
        <location evidence="1">Cell membrane</location>
        <topology evidence="1">Multi-pass membrane protein</topology>
    </subcellularLocation>
</comment>
<evidence type="ECO:0000259" key="8">
    <source>
        <dbReference type="PROSITE" id="PS50928"/>
    </source>
</evidence>
<feature type="transmembrane region" description="Helical" evidence="7">
    <location>
        <begin position="137"/>
        <end position="153"/>
    </location>
</feature>
<keyword evidence="5 7" id="KW-1133">Transmembrane helix</keyword>
<evidence type="ECO:0000256" key="3">
    <source>
        <dbReference type="ARBA" id="ARBA00022475"/>
    </source>
</evidence>
<keyword evidence="6 7" id="KW-0472">Membrane</keyword>
<protein>
    <recommendedName>
        <fullName evidence="8">ABC transmembrane type-1 domain-containing protein</fullName>
    </recommendedName>
</protein>
<evidence type="ECO:0000256" key="2">
    <source>
        <dbReference type="ARBA" id="ARBA00022448"/>
    </source>
</evidence>
<feature type="transmembrane region" description="Helical" evidence="7">
    <location>
        <begin position="77"/>
        <end position="99"/>
    </location>
</feature>
<dbReference type="EMBL" id="BARV01003318">
    <property type="protein sequence ID" value="GAI05351.1"/>
    <property type="molecule type" value="Genomic_DNA"/>
</dbReference>
<evidence type="ECO:0000256" key="5">
    <source>
        <dbReference type="ARBA" id="ARBA00022989"/>
    </source>
</evidence>
<evidence type="ECO:0000256" key="7">
    <source>
        <dbReference type="SAM" id="Phobius"/>
    </source>
</evidence>
<dbReference type="AlphaFoldDB" id="X1LHN3"/>
<dbReference type="Pfam" id="PF00528">
    <property type="entry name" value="BPD_transp_1"/>
    <property type="match status" value="1"/>
</dbReference>
<keyword evidence="4 7" id="KW-0812">Transmembrane</keyword>
<dbReference type="PROSITE" id="PS50928">
    <property type="entry name" value="ABC_TM1"/>
    <property type="match status" value="1"/>
</dbReference>
<sequence length="246" mass="26978">MPTRMELLAKNRKFKICLAIVLAILALGIIGPFVTGDPSEWLAGDTWEPPSFRFLLGTDVGGRDVFAQLCVGIRDSLFVGALAGSLALVIAISMGGILAYKKGLIDEGANLVTNIFLVLPQLVILIVMASLLTGRSLVTVAILIALFSWPWMARNMRSQVLSLRERKFVDLARISGKSDFTIVVKEILPNMLAYVFLVFIMATGWAVVMESSISVIGLGPTTGFTLGKMLRLVIEWDMIRLGAWWY</sequence>
<dbReference type="InterPro" id="IPR000515">
    <property type="entry name" value="MetI-like"/>
</dbReference>
<dbReference type="Gene3D" id="1.10.3720.10">
    <property type="entry name" value="MetI-like"/>
    <property type="match status" value="1"/>
</dbReference>
<keyword evidence="3" id="KW-1003">Cell membrane</keyword>
<evidence type="ECO:0000313" key="9">
    <source>
        <dbReference type="EMBL" id="GAI05351.1"/>
    </source>
</evidence>
<keyword evidence="2" id="KW-0813">Transport</keyword>
<accession>X1LHN3</accession>
<dbReference type="SUPFAM" id="SSF161098">
    <property type="entry name" value="MetI-like"/>
    <property type="match status" value="1"/>
</dbReference>
<dbReference type="GO" id="GO:0071916">
    <property type="term" value="F:dipeptide transmembrane transporter activity"/>
    <property type="evidence" value="ECO:0007669"/>
    <property type="project" value="TreeGrafter"/>
</dbReference>
<dbReference type="PANTHER" id="PTHR43386">
    <property type="entry name" value="OLIGOPEPTIDE TRANSPORT SYSTEM PERMEASE PROTEIN APPC"/>
    <property type="match status" value="1"/>
</dbReference>
<feature type="transmembrane region" description="Helical" evidence="7">
    <location>
        <begin position="187"/>
        <end position="207"/>
    </location>
</feature>
<dbReference type="CDD" id="cd06261">
    <property type="entry name" value="TM_PBP2"/>
    <property type="match status" value="1"/>
</dbReference>
<evidence type="ECO:0000256" key="1">
    <source>
        <dbReference type="ARBA" id="ARBA00004651"/>
    </source>
</evidence>
<evidence type="ECO:0000256" key="4">
    <source>
        <dbReference type="ARBA" id="ARBA00022692"/>
    </source>
</evidence>
<evidence type="ECO:0000256" key="6">
    <source>
        <dbReference type="ARBA" id="ARBA00023136"/>
    </source>
</evidence>
<feature type="non-terminal residue" evidence="9">
    <location>
        <position position="246"/>
    </location>
</feature>
<feature type="transmembrane region" description="Helical" evidence="7">
    <location>
        <begin position="111"/>
        <end position="131"/>
    </location>
</feature>
<organism evidence="9">
    <name type="scientific">marine sediment metagenome</name>
    <dbReference type="NCBI Taxonomy" id="412755"/>
    <lineage>
        <taxon>unclassified sequences</taxon>
        <taxon>metagenomes</taxon>
        <taxon>ecological metagenomes</taxon>
    </lineage>
</organism>
<dbReference type="PANTHER" id="PTHR43386:SF1">
    <property type="entry name" value="D,D-DIPEPTIDE TRANSPORT SYSTEM PERMEASE PROTEIN DDPC-RELATED"/>
    <property type="match status" value="1"/>
</dbReference>
<dbReference type="InterPro" id="IPR035906">
    <property type="entry name" value="MetI-like_sf"/>
</dbReference>
<reference evidence="9" key="1">
    <citation type="journal article" date="2014" name="Front. Microbiol.">
        <title>High frequency of phylogenetically diverse reductive dehalogenase-homologous genes in deep subseafloor sedimentary metagenomes.</title>
        <authorList>
            <person name="Kawai M."/>
            <person name="Futagami T."/>
            <person name="Toyoda A."/>
            <person name="Takaki Y."/>
            <person name="Nishi S."/>
            <person name="Hori S."/>
            <person name="Arai W."/>
            <person name="Tsubouchi T."/>
            <person name="Morono Y."/>
            <person name="Uchiyama I."/>
            <person name="Ito T."/>
            <person name="Fujiyama A."/>
            <person name="Inagaki F."/>
            <person name="Takami H."/>
        </authorList>
    </citation>
    <scope>NUCLEOTIDE SEQUENCE</scope>
    <source>
        <strain evidence="9">Expedition CK06-06</strain>
    </source>
</reference>
<gene>
    <name evidence="9" type="ORF">S06H3_08006</name>
</gene>
<name>X1LHN3_9ZZZZ</name>
<proteinExistence type="predicted"/>
<feature type="domain" description="ABC transmembrane type-1" evidence="8">
    <location>
        <begin position="73"/>
        <end position="246"/>
    </location>
</feature>